<dbReference type="Proteomes" id="UP001145799">
    <property type="component" value="Unassembled WGS sequence"/>
</dbReference>
<dbReference type="EC" id="2.4.2.21" evidence="2"/>
<evidence type="ECO:0000256" key="1">
    <source>
        <dbReference type="SAM" id="MobiDB-lite"/>
    </source>
</evidence>
<dbReference type="InterPro" id="IPR003200">
    <property type="entry name" value="Nict_dMeBzImd_PRibTrfase"/>
</dbReference>
<organism evidence="2 4">
    <name type="scientific">Glycomyces lechevalierae</name>
    <dbReference type="NCBI Taxonomy" id="256034"/>
    <lineage>
        <taxon>Bacteria</taxon>
        <taxon>Bacillati</taxon>
        <taxon>Actinomycetota</taxon>
        <taxon>Actinomycetes</taxon>
        <taxon>Glycomycetales</taxon>
        <taxon>Glycomycetaceae</taxon>
        <taxon>Glycomyces</taxon>
    </lineage>
</organism>
<dbReference type="GO" id="GO:0008939">
    <property type="term" value="F:nicotinate-nucleotide-dimethylbenzimidazole phosphoribosyltransferase activity"/>
    <property type="evidence" value="ECO:0007669"/>
    <property type="project" value="UniProtKB-EC"/>
</dbReference>
<dbReference type="SUPFAM" id="SSF52733">
    <property type="entry name" value="Nicotinate mononucleotide:5,6-dimethylbenzimidazole phosphoribosyltransferase (CobT)"/>
    <property type="match status" value="1"/>
</dbReference>
<name>A0A9X3PHC2_9ACTN</name>
<dbReference type="EMBL" id="JAPZVQ010000003">
    <property type="protein sequence ID" value="MDA1384927.1"/>
    <property type="molecule type" value="Genomic_DNA"/>
</dbReference>
<evidence type="ECO:0000313" key="4">
    <source>
        <dbReference type="Proteomes" id="UP001145799"/>
    </source>
</evidence>
<evidence type="ECO:0000313" key="3">
    <source>
        <dbReference type="EMBL" id="MDR7337621.1"/>
    </source>
</evidence>
<accession>A0A9X3PHC2</accession>
<protein>
    <submittedName>
        <fullName evidence="2">Nicotinate-nucleotide--dimethylbenzimidazole phosphoribosyltransferase</fullName>
        <ecNumber evidence="2">2.4.2.21</ecNumber>
    </submittedName>
</protein>
<keyword evidence="2" id="KW-0808">Transferase</keyword>
<dbReference type="EMBL" id="JAVDYD010000001">
    <property type="protein sequence ID" value="MDR7337621.1"/>
    <property type="molecule type" value="Genomic_DNA"/>
</dbReference>
<dbReference type="Proteomes" id="UP001183604">
    <property type="component" value="Unassembled WGS sequence"/>
</dbReference>
<dbReference type="PANTHER" id="PTHR43463:SF1">
    <property type="entry name" value="NICOTINATE-NUCLEOTIDE--DIMETHYLBENZIMIDAZOLE PHOSPHORIBOSYLTRANSFERASE"/>
    <property type="match status" value="1"/>
</dbReference>
<keyword evidence="5" id="KW-1185">Reference proteome</keyword>
<feature type="compositionally biased region" description="Low complexity" evidence="1">
    <location>
        <begin position="336"/>
        <end position="378"/>
    </location>
</feature>
<dbReference type="Pfam" id="PF02277">
    <property type="entry name" value="DBI_PRT"/>
    <property type="match status" value="1"/>
</dbReference>
<dbReference type="RefSeq" id="WP_270121390.1">
    <property type="nucleotide sequence ID" value="NZ_BAAAOM010000002.1"/>
</dbReference>
<gene>
    <name evidence="3" type="ORF">J2S69_001340</name>
    <name evidence="2" type="ORF">O2L01_08025</name>
</gene>
<dbReference type="AlphaFoldDB" id="A0A9X3PHC2"/>
<comment type="caution">
    <text evidence="2">The sequence shown here is derived from an EMBL/GenBank/DDBJ whole genome shotgun (WGS) entry which is preliminary data.</text>
</comment>
<sequence length="391" mass="40477">MTETTDAGPLADLKAKFPNGVWTTRANARLQDALIEGAGLGRLQPAVGWAARMQATDAPVPFASPQMLLFAGEYPEGWDTGDYAPVEDQVEALEKGEGPLADQAARAGLPVTVVRTPASEGVEGPLLDETELNEALRLGRETADRAIDAGADLLLIAGLGAGATTASVAVCSFIAKDDITTYQPQLHAPGGSVHDVAWMGRVAALRDHLAFNRGFKRSPEALVSRLGGAQLGAMAAAIFTAATRSTAILIDGPAAMAAMMIARDFGLAAPKWCYAPNRSAHPVVVKLAKQGGLADDLGFELDLPDAVALPLGWDLLQQALRISQALPMPEKEEPEPAVAAAAAKTEATKEPVAAEAVSTAPEAAETASTEPGTPAVETAEPEAAEEKPAES</sequence>
<proteinExistence type="predicted"/>
<dbReference type="Gene3D" id="3.40.50.10210">
    <property type="match status" value="1"/>
</dbReference>
<feature type="region of interest" description="Disordered" evidence="1">
    <location>
        <begin position="326"/>
        <end position="391"/>
    </location>
</feature>
<dbReference type="InterPro" id="IPR036087">
    <property type="entry name" value="Nict_dMeBzImd_PRibTrfase_sf"/>
</dbReference>
<dbReference type="PANTHER" id="PTHR43463">
    <property type="entry name" value="NICOTINATE-NUCLEOTIDE--DIMETHYLBENZIMIDAZOLE PHOSPHORIBOSYLTRANSFERASE"/>
    <property type="match status" value="1"/>
</dbReference>
<reference evidence="2" key="1">
    <citation type="submission" date="2022-12" db="EMBL/GenBank/DDBJ databases">
        <title>Gycomyces niveus sp.nov., a novel actinomycete isolated from soil in Shouguang.</title>
        <authorList>
            <person name="Yang X."/>
        </authorList>
    </citation>
    <scope>NUCLEOTIDE SEQUENCE</scope>
    <source>
        <strain evidence="2">DSM 44724</strain>
    </source>
</reference>
<evidence type="ECO:0000313" key="5">
    <source>
        <dbReference type="Proteomes" id="UP001183604"/>
    </source>
</evidence>
<reference evidence="3 5" key="2">
    <citation type="submission" date="2023-07" db="EMBL/GenBank/DDBJ databases">
        <title>Sequencing the genomes of 1000 actinobacteria strains.</title>
        <authorList>
            <person name="Klenk H.-P."/>
        </authorList>
    </citation>
    <scope>NUCLEOTIDE SEQUENCE [LARGE SCALE GENOMIC DNA]</scope>
    <source>
        <strain evidence="3 5">DSM 44724</strain>
    </source>
</reference>
<evidence type="ECO:0000313" key="2">
    <source>
        <dbReference type="EMBL" id="MDA1384927.1"/>
    </source>
</evidence>
<keyword evidence="2" id="KW-0328">Glycosyltransferase</keyword>